<proteinExistence type="predicted"/>
<accession>A0ACC1LVX7</accession>
<reference evidence="1" key="1">
    <citation type="submission" date="2022-07" db="EMBL/GenBank/DDBJ databases">
        <title>Phylogenomic reconstructions and comparative analyses of Kickxellomycotina fungi.</title>
        <authorList>
            <person name="Reynolds N.K."/>
            <person name="Stajich J.E."/>
            <person name="Barry K."/>
            <person name="Grigoriev I.V."/>
            <person name="Crous P."/>
            <person name="Smith M.E."/>
        </authorList>
    </citation>
    <scope>NUCLEOTIDE SEQUENCE</scope>
    <source>
        <strain evidence="1">CBS 190363</strain>
    </source>
</reference>
<keyword evidence="2" id="KW-1185">Reference proteome</keyword>
<sequence>MYQTLYTPAVVDATARLRGILDSKHASLAKEHSALNERLAIYHDAGPEFREIASAYARVLKETEHIRQDIASV</sequence>
<name>A0ACC1LVX7_9FUNG</name>
<organism evidence="1 2">
    <name type="scientific">Coemansia aciculifera</name>
    <dbReference type="NCBI Taxonomy" id="417176"/>
    <lineage>
        <taxon>Eukaryota</taxon>
        <taxon>Fungi</taxon>
        <taxon>Fungi incertae sedis</taxon>
        <taxon>Zoopagomycota</taxon>
        <taxon>Kickxellomycotina</taxon>
        <taxon>Kickxellomycetes</taxon>
        <taxon>Kickxellales</taxon>
        <taxon>Kickxellaceae</taxon>
        <taxon>Coemansia</taxon>
    </lineage>
</organism>
<evidence type="ECO:0000313" key="1">
    <source>
        <dbReference type="EMBL" id="KAJ2885794.1"/>
    </source>
</evidence>
<feature type="non-terminal residue" evidence="1">
    <location>
        <position position="73"/>
    </location>
</feature>
<comment type="caution">
    <text evidence="1">The sequence shown here is derived from an EMBL/GenBank/DDBJ whole genome shotgun (WGS) entry which is preliminary data.</text>
</comment>
<evidence type="ECO:0000313" key="2">
    <source>
        <dbReference type="Proteomes" id="UP001139981"/>
    </source>
</evidence>
<gene>
    <name evidence="1" type="ORF">IWW38_005286</name>
</gene>
<protein>
    <submittedName>
        <fullName evidence="1">Uncharacterized protein</fullName>
    </submittedName>
</protein>
<dbReference type="EMBL" id="JANBVB010002384">
    <property type="protein sequence ID" value="KAJ2885794.1"/>
    <property type="molecule type" value="Genomic_DNA"/>
</dbReference>
<dbReference type="Proteomes" id="UP001139981">
    <property type="component" value="Unassembled WGS sequence"/>
</dbReference>